<organism evidence="2 3">
    <name type="scientific">Ilex paraguariensis</name>
    <name type="common">yerba mate</name>
    <dbReference type="NCBI Taxonomy" id="185542"/>
    <lineage>
        <taxon>Eukaryota</taxon>
        <taxon>Viridiplantae</taxon>
        <taxon>Streptophyta</taxon>
        <taxon>Embryophyta</taxon>
        <taxon>Tracheophyta</taxon>
        <taxon>Spermatophyta</taxon>
        <taxon>Magnoliopsida</taxon>
        <taxon>eudicotyledons</taxon>
        <taxon>Gunneridae</taxon>
        <taxon>Pentapetalae</taxon>
        <taxon>asterids</taxon>
        <taxon>campanulids</taxon>
        <taxon>Aquifoliales</taxon>
        <taxon>Aquifoliaceae</taxon>
        <taxon>Ilex</taxon>
    </lineage>
</organism>
<dbReference type="AlphaFoldDB" id="A0ABC8T8F6"/>
<feature type="non-terminal residue" evidence="2">
    <location>
        <position position="202"/>
    </location>
</feature>
<proteinExistence type="predicted"/>
<keyword evidence="3" id="KW-1185">Reference proteome</keyword>
<dbReference type="EMBL" id="CAUOFW020004425">
    <property type="protein sequence ID" value="CAK9165603.1"/>
    <property type="molecule type" value="Genomic_DNA"/>
</dbReference>
<dbReference type="Proteomes" id="UP001642360">
    <property type="component" value="Unassembled WGS sequence"/>
</dbReference>
<protein>
    <recommendedName>
        <fullName evidence="1">PB1-like domain-containing protein</fullName>
    </recommendedName>
</protein>
<comment type="caution">
    <text evidence="2">The sequence shown here is derived from an EMBL/GenBank/DDBJ whole genome shotgun (WGS) entry which is preliminary data.</text>
</comment>
<evidence type="ECO:0000259" key="1">
    <source>
        <dbReference type="Pfam" id="PF26130"/>
    </source>
</evidence>
<name>A0ABC8T8F6_9AQUA</name>
<reference evidence="2 3" key="1">
    <citation type="submission" date="2024-02" db="EMBL/GenBank/DDBJ databases">
        <authorList>
            <person name="Vignale AGUSTIN F."/>
            <person name="Sosa J E."/>
            <person name="Modenutti C."/>
        </authorList>
    </citation>
    <scope>NUCLEOTIDE SEQUENCE [LARGE SCALE GENOMIC DNA]</scope>
</reference>
<sequence>MHYGGQFKHGNDQVYVGGRVNHIDLCHIDELSLIELENMLKVMGLGHCGIVRFHLRIHNGWKVLDDDEDVLGLGSWVNKHKVLDVYVEHTRGDVLDQSQAKLNCVPTVQQFDGENNVGCSVVASDNALDNDSSQYEEHSNNSTSDDEYFYDSEYDLDCVQLHDTMVDEDVGLRNEQTKGKWLVMALEETKGNGFKPIIQQQW</sequence>
<evidence type="ECO:0000313" key="2">
    <source>
        <dbReference type="EMBL" id="CAK9165603.1"/>
    </source>
</evidence>
<feature type="domain" description="PB1-like" evidence="1">
    <location>
        <begin position="1"/>
        <end position="89"/>
    </location>
</feature>
<dbReference type="Pfam" id="PF26130">
    <property type="entry name" value="PB1-like"/>
    <property type="match status" value="1"/>
</dbReference>
<accession>A0ABC8T8F6</accession>
<dbReference type="InterPro" id="IPR058594">
    <property type="entry name" value="PB1-like_dom_pln"/>
</dbReference>
<evidence type="ECO:0000313" key="3">
    <source>
        <dbReference type="Proteomes" id="UP001642360"/>
    </source>
</evidence>
<gene>
    <name evidence="2" type="ORF">ILEXP_LOCUS34774</name>
</gene>